<name>A0A6J5J5D1_9BURK</name>
<sequence length="38" mass="4089">MAANALNGDFDTAGNKALQLAPLNQQRQMISRMLAADQ</sequence>
<proteinExistence type="predicted"/>
<dbReference type="EMBL" id="CABWIL020000014">
    <property type="protein sequence ID" value="CAB3966823.1"/>
    <property type="molecule type" value="Genomic_DNA"/>
</dbReference>
<evidence type="ECO:0000313" key="2">
    <source>
        <dbReference type="Proteomes" id="UP000494301"/>
    </source>
</evidence>
<dbReference type="AlphaFoldDB" id="A0A6J5J5D1"/>
<organism evidence="1 2">
    <name type="scientific">Burkholderia aenigmatica</name>
    <dbReference type="NCBI Taxonomy" id="2015348"/>
    <lineage>
        <taxon>Bacteria</taxon>
        <taxon>Pseudomonadati</taxon>
        <taxon>Pseudomonadota</taxon>
        <taxon>Betaproteobacteria</taxon>
        <taxon>Burkholderiales</taxon>
        <taxon>Burkholderiaceae</taxon>
        <taxon>Burkholderia</taxon>
        <taxon>Burkholderia cepacia complex</taxon>
    </lineage>
</organism>
<reference evidence="1 2" key="1">
    <citation type="submission" date="2020-04" db="EMBL/GenBank/DDBJ databases">
        <authorList>
            <person name="Depoorter E."/>
        </authorList>
    </citation>
    <scope>NUCLEOTIDE SEQUENCE [LARGE SCALE GENOMIC DNA]</scope>
    <source>
        <strain evidence="1 2">BCC0217</strain>
    </source>
</reference>
<accession>A0A6J5J5D1</accession>
<dbReference type="Proteomes" id="UP000494301">
    <property type="component" value="Unassembled WGS sequence"/>
</dbReference>
<evidence type="ECO:0000313" key="1">
    <source>
        <dbReference type="EMBL" id="CAB3966823.1"/>
    </source>
</evidence>
<protein>
    <submittedName>
        <fullName evidence="1">Uncharacterized protein</fullName>
    </submittedName>
</protein>
<gene>
    <name evidence="1" type="ORF">BLA3211_04168</name>
</gene>